<comment type="subcellular location">
    <subcellularLocation>
        <location evidence="1">Endoplasmic reticulum membrane</location>
        <topology evidence="1">Multi-pass membrane protein</topology>
    </subcellularLocation>
</comment>
<feature type="transmembrane region" description="Helical" evidence="13">
    <location>
        <begin position="81"/>
        <end position="99"/>
    </location>
</feature>
<comment type="similarity">
    <text evidence="2">Belongs to the ERG28 family.</text>
</comment>
<proteinExistence type="inferred from homology"/>
<evidence type="ECO:0000256" key="13">
    <source>
        <dbReference type="SAM" id="Phobius"/>
    </source>
</evidence>
<keyword evidence="11" id="KW-1207">Sterol metabolism</keyword>
<evidence type="ECO:0000256" key="10">
    <source>
        <dbReference type="ARBA" id="ARBA00023136"/>
    </source>
</evidence>
<protein>
    <submittedName>
        <fullName evidence="14">Uncharacterized protein</fullName>
    </submittedName>
</protein>
<dbReference type="Pfam" id="PF03694">
    <property type="entry name" value="Erg28"/>
    <property type="match status" value="1"/>
</dbReference>
<evidence type="ECO:0000256" key="12">
    <source>
        <dbReference type="ARBA" id="ARBA00023221"/>
    </source>
</evidence>
<organism evidence="14 15">
    <name type="scientific">Fusarium torreyae</name>
    <dbReference type="NCBI Taxonomy" id="1237075"/>
    <lineage>
        <taxon>Eukaryota</taxon>
        <taxon>Fungi</taxon>
        <taxon>Dikarya</taxon>
        <taxon>Ascomycota</taxon>
        <taxon>Pezizomycotina</taxon>
        <taxon>Sordariomycetes</taxon>
        <taxon>Hypocreomycetidae</taxon>
        <taxon>Hypocreales</taxon>
        <taxon>Nectriaceae</taxon>
        <taxon>Fusarium</taxon>
    </lineage>
</organism>
<dbReference type="AlphaFoldDB" id="A0A9W8V6C8"/>
<evidence type="ECO:0000256" key="5">
    <source>
        <dbReference type="ARBA" id="ARBA00022824"/>
    </source>
</evidence>
<dbReference type="OrthoDB" id="6485510at2759"/>
<keyword evidence="12" id="KW-0753">Steroid metabolism</keyword>
<dbReference type="PANTHER" id="PTHR15451:SF19">
    <property type="entry name" value="ERGOSTEROL BIOSYNTHETIC PROTEIN 28 HOMOLOG"/>
    <property type="match status" value="1"/>
</dbReference>
<evidence type="ECO:0000256" key="11">
    <source>
        <dbReference type="ARBA" id="ARBA00023166"/>
    </source>
</evidence>
<evidence type="ECO:0000256" key="8">
    <source>
        <dbReference type="ARBA" id="ARBA00023011"/>
    </source>
</evidence>
<dbReference type="GO" id="GO:0016126">
    <property type="term" value="P:sterol biosynthetic process"/>
    <property type="evidence" value="ECO:0007669"/>
    <property type="project" value="UniProtKB-KW"/>
</dbReference>
<evidence type="ECO:0000256" key="2">
    <source>
        <dbReference type="ARBA" id="ARBA00005377"/>
    </source>
</evidence>
<accession>A0A9W8V6C8</accession>
<keyword evidence="6" id="KW-0752">Steroid biosynthesis</keyword>
<dbReference type="PANTHER" id="PTHR15451">
    <property type="entry name" value="ERGOSTEROL BIOSYNTHETIC PROTEIN 28-RELATED"/>
    <property type="match status" value="1"/>
</dbReference>
<evidence type="ECO:0000256" key="9">
    <source>
        <dbReference type="ARBA" id="ARBA00023098"/>
    </source>
</evidence>
<keyword evidence="10 13" id="KW-0472">Membrane</keyword>
<gene>
    <name evidence="14" type="ORF">NW762_014723</name>
</gene>
<evidence type="ECO:0000256" key="4">
    <source>
        <dbReference type="ARBA" id="ARBA00022692"/>
    </source>
</evidence>
<evidence type="ECO:0000313" key="15">
    <source>
        <dbReference type="Proteomes" id="UP001152049"/>
    </source>
</evidence>
<dbReference type="Proteomes" id="UP001152049">
    <property type="component" value="Unassembled WGS sequence"/>
</dbReference>
<keyword evidence="3" id="KW-0444">Lipid biosynthesis</keyword>
<dbReference type="GO" id="GO:0005789">
    <property type="term" value="C:endoplasmic reticulum membrane"/>
    <property type="evidence" value="ECO:0007669"/>
    <property type="project" value="UniProtKB-SubCell"/>
</dbReference>
<evidence type="ECO:0000256" key="1">
    <source>
        <dbReference type="ARBA" id="ARBA00004477"/>
    </source>
</evidence>
<reference evidence="14" key="1">
    <citation type="submission" date="2022-09" db="EMBL/GenBank/DDBJ databases">
        <title>Fusarium specimens isolated from Avocado Roots.</title>
        <authorList>
            <person name="Stajich J."/>
            <person name="Roper C."/>
            <person name="Heimlech-Rivalta G."/>
        </authorList>
    </citation>
    <scope>NUCLEOTIDE SEQUENCE</scope>
    <source>
        <strain evidence="14">CF00136</strain>
    </source>
</reference>
<feature type="transmembrane region" description="Helical" evidence="13">
    <location>
        <begin position="12"/>
        <end position="35"/>
    </location>
</feature>
<evidence type="ECO:0000256" key="3">
    <source>
        <dbReference type="ARBA" id="ARBA00022516"/>
    </source>
</evidence>
<keyword evidence="8" id="KW-0756">Sterol biosynthesis</keyword>
<evidence type="ECO:0000256" key="6">
    <source>
        <dbReference type="ARBA" id="ARBA00022955"/>
    </source>
</evidence>
<keyword evidence="15" id="KW-1185">Reference proteome</keyword>
<keyword evidence="9" id="KW-0443">Lipid metabolism</keyword>
<evidence type="ECO:0000313" key="14">
    <source>
        <dbReference type="EMBL" id="KAJ4243844.1"/>
    </source>
</evidence>
<evidence type="ECO:0000256" key="7">
    <source>
        <dbReference type="ARBA" id="ARBA00022989"/>
    </source>
</evidence>
<dbReference type="InterPro" id="IPR005352">
    <property type="entry name" value="Erg28"/>
</dbReference>
<sequence length="135" mass="14928">MTNLLPRHHGGYVPYFLLFEGVAALIHFTICYFSAPRKALVSFRGPEAPVPHGLTARLYAMQSMYAGVIRLHAAYNITEPLAYNLGILSVAGAFLLHFNELVVFKTSKPQDAIAPFVLVGLGSVWMILQRGFYVS</sequence>
<comment type="caution">
    <text evidence="14">The sequence shown here is derived from an EMBL/GenBank/DDBJ whole genome shotgun (WGS) entry which is preliminary data.</text>
</comment>
<keyword evidence="7 13" id="KW-1133">Transmembrane helix</keyword>
<dbReference type="GO" id="GO:0030674">
    <property type="term" value="F:protein-macromolecule adaptor activity"/>
    <property type="evidence" value="ECO:0007669"/>
    <property type="project" value="TreeGrafter"/>
</dbReference>
<dbReference type="EMBL" id="JAOQAZ010000054">
    <property type="protein sequence ID" value="KAJ4243844.1"/>
    <property type="molecule type" value="Genomic_DNA"/>
</dbReference>
<keyword evidence="5" id="KW-0256">Endoplasmic reticulum</keyword>
<name>A0A9W8V6C8_9HYPO</name>
<feature type="transmembrane region" description="Helical" evidence="13">
    <location>
        <begin position="111"/>
        <end position="128"/>
    </location>
</feature>
<keyword evidence="4 13" id="KW-0812">Transmembrane</keyword>